<evidence type="ECO:0000256" key="5">
    <source>
        <dbReference type="ARBA" id="ARBA00022692"/>
    </source>
</evidence>
<feature type="transmembrane region" description="Helical" evidence="8">
    <location>
        <begin position="166"/>
        <end position="199"/>
    </location>
</feature>
<keyword evidence="6 8" id="KW-1133">Transmembrane helix</keyword>
<accession>A0A2M8L732</accession>
<dbReference type="InterPro" id="IPR050297">
    <property type="entry name" value="LipidA_mod_glycosyltrf_83"/>
</dbReference>
<protein>
    <recommendedName>
        <fullName evidence="11">Glycosyltransferase RgtA/B/C/D-like domain-containing protein</fullName>
    </recommendedName>
</protein>
<dbReference type="GO" id="GO:0009103">
    <property type="term" value="P:lipopolysaccharide biosynthetic process"/>
    <property type="evidence" value="ECO:0007669"/>
    <property type="project" value="UniProtKB-ARBA"/>
</dbReference>
<evidence type="ECO:0000256" key="3">
    <source>
        <dbReference type="ARBA" id="ARBA00022676"/>
    </source>
</evidence>
<evidence type="ECO:0000256" key="4">
    <source>
        <dbReference type="ARBA" id="ARBA00022679"/>
    </source>
</evidence>
<dbReference type="EMBL" id="PFEM01000030">
    <property type="protein sequence ID" value="PJE70022.1"/>
    <property type="molecule type" value="Genomic_DNA"/>
</dbReference>
<evidence type="ECO:0000256" key="6">
    <source>
        <dbReference type="ARBA" id="ARBA00022989"/>
    </source>
</evidence>
<evidence type="ECO:0008006" key="11">
    <source>
        <dbReference type="Google" id="ProtNLM"/>
    </source>
</evidence>
<evidence type="ECO:0000256" key="2">
    <source>
        <dbReference type="ARBA" id="ARBA00022475"/>
    </source>
</evidence>
<keyword evidence="4" id="KW-0808">Transferase</keyword>
<feature type="transmembrane region" description="Helical" evidence="8">
    <location>
        <begin position="297"/>
        <end position="316"/>
    </location>
</feature>
<keyword evidence="7 8" id="KW-0472">Membrane</keyword>
<feature type="transmembrane region" description="Helical" evidence="8">
    <location>
        <begin position="142"/>
        <end position="159"/>
    </location>
</feature>
<dbReference type="PANTHER" id="PTHR33908:SF11">
    <property type="entry name" value="MEMBRANE PROTEIN"/>
    <property type="match status" value="1"/>
</dbReference>
<evidence type="ECO:0000256" key="7">
    <source>
        <dbReference type="ARBA" id="ARBA00023136"/>
    </source>
</evidence>
<feature type="transmembrane region" description="Helical" evidence="8">
    <location>
        <begin position="323"/>
        <end position="341"/>
    </location>
</feature>
<proteinExistence type="predicted"/>
<feature type="transmembrane region" description="Helical" evidence="8">
    <location>
        <begin position="7"/>
        <end position="26"/>
    </location>
</feature>
<keyword evidence="3" id="KW-0328">Glycosyltransferase</keyword>
<keyword evidence="2" id="KW-1003">Cell membrane</keyword>
<dbReference type="AlphaFoldDB" id="A0A2M8L732"/>
<dbReference type="GO" id="GO:0016763">
    <property type="term" value="F:pentosyltransferase activity"/>
    <property type="evidence" value="ECO:0007669"/>
    <property type="project" value="TreeGrafter"/>
</dbReference>
<feature type="transmembrane region" description="Helical" evidence="8">
    <location>
        <begin position="274"/>
        <end position="291"/>
    </location>
</feature>
<name>A0A2M8L732_9BACT</name>
<keyword evidence="5 8" id="KW-0812">Transmembrane</keyword>
<dbReference type="PANTHER" id="PTHR33908">
    <property type="entry name" value="MANNOSYLTRANSFERASE YKCB-RELATED"/>
    <property type="match status" value="1"/>
</dbReference>
<gene>
    <name evidence="9" type="ORF">COU97_02045</name>
</gene>
<evidence type="ECO:0000256" key="8">
    <source>
        <dbReference type="SAM" id="Phobius"/>
    </source>
</evidence>
<dbReference type="GO" id="GO:0005886">
    <property type="term" value="C:plasma membrane"/>
    <property type="evidence" value="ECO:0007669"/>
    <property type="project" value="UniProtKB-SubCell"/>
</dbReference>
<feature type="transmembrane region" description="Helical" evidence="8">
    <location>
        <begin position="86"/>
        <end position="105"/>
    </location>
</feature>
<evidence type="ECO:0000313" key="9">
    <source>
        <dbReference type="EMBL" id="PJE70022.1"/>
    </source>
</evidence>
<feature type="transmembrane region" description="Helical" evidence="8">
    <location>
        <begin position="205"/>
        <end position="223"/>
    </location>
</feature>
<dbReference type="Proteomes" id="UP000231579">
    <property type="component" value="Unassembled WGS sequence"/>
</dbReference>
<comment type="caution">
    <text evidence="9">The sequence shown here is derived from an EMBL/GenBank/DDBJ whole genome shotgun (WGS) entry which is preliminary data.</text>
</comment>
<reference evidence="10" key="1">
    <citation type="submission" date="2017-09" db="EMBL/GenBank/DDBJ databases">
        <title>Depth-based differentiation of microbial function through sediment-hosted aquifers and enrichment of novel symbionts in the deep terrestrial subsurface.</title>
        <authorList>
            <person name="Probst A.J."/>
            <person name="Ladd B."/>
            <person name="Jarett J.K."/>
            <person name="Geller-Mcgrath D.E."/>
            <person name="Sieber C.M.K."/>
            <person name="Emerson J.B."/>
            <person name="Anantharaman K."/>
            <person name="Thomas B.C."/>
            <person name="Malmstrom R."/>
            <person name="Stieglmeier M."/>
            <person name="Klingl A."/>
            <person name="Woyke T."/>
            <person name="Ryan C.M."/>
            <person name="Banfield J.F."/>
        </authorList>
    </citation>
    <scope>NUCLEOTIDE SEQUENCE [LARGE SCALE GENOMIC DNA]</scope>
</reference>
<evidence type="ECO:0000313" key="10">
    <source>
        <dbReference type="Proteomes" id="UP000231579"/>
    </source>
</evidence>
<evidence type="ECO:0000256" key="1">
    <source>
        <dbReference type="ARBA" id="ARBA00004651"/>
    </source>
</evidence>
<comment type="subcellular location">
    <subcellularLocation>
        <location evidence="1">Cell membrane</location>
        <topology evidence="1">Multi-pass membrane protein</topology>
    </subcellularLocation>
</comment>
<organism evidence="9 10">
    <name type="scientific">Candidatus Shapirobacteria bacterium CG10_big_fil_rev_8_21_14_0_10_48_15</name>
    <dbReference type="NCBI Taxonomy" id="1974484"/>
    <lineage>
        <taxon>Bacteria</taxon>
        <taxon>Candidatus Shapironibacteriota</taxon>
    </lineage>
</organism>
<sequence>MNFLKKHWYPLTVFLILLVAGIFRFYHFPNRCGLAYDQARDVLVGREALRQGKIPLVGPFTSAANVVYGPQWFWVLASFIALKPDFIFLPWFILGVLYVVIVWLMIKIGEMVGDRELGLLAGLVTAFSPMQIWQSLSLTTPNFVALMSVLAMITMLKYFKTKNPLFAFLLGTILAASVNIHLQAVGLLFLIPVTIFFGWKHRLRAILLFSFGFLLQLIPLIIFELKMGFYNFQGVIGYLTYGQYQAEGQTSWLVYIFSSWPKLWAKVVGGEVRLAYFQIAGVIFLFVRLALKKRLPKTILALGMSFLLIFISLRFYRGAKFESYYAFVNPFILFFSAWFIWRVYQWQKAVAFLFLLLLLTGSLRLNSDYYQVEKNSYPLLKNWQEILVNRFPGQKFAVYDDRFQSQDKTVSLALVLAAGGLIDDDGVKIGISRDPGAISDKTFYYQGYSLTEITTIKKEGDNWAFLNPSEIWQATQEWYDK</sequence>